<proteinExistence type="predicted"/>
<accession>A0A8X6LKM4</accession>
<organism evidence="2 3">
    <name type="scientific">Trichonephila clavata</name>
    <name type="common">Joro spider</name>
    <name type="synonym">Nephila clavata</name>
    <dbReference type="NCBI Taxonomy" id="2740835"/>
    <lineage>
        <taxon>Eukaryota</taxon>
        <taxon>Metazoa</taxon>
        <taxon>Ecdysozoa</taxon>
        <taxon>Arthropoda</taxon>
        <taxon>Chelicerata</taxon>
        <taxon>Arachnida</taxon>
        <taxon>Araneae</taxon>
        <taxon>Araneomorphae</taxon>
        <taxon>Entelegynae</taxon>
        <taxon>Araneoidea</taxon>
        <taxon>Nephilidae</taxon>
        <taxon>Trichonephila</taxon>
    </lineage>
</organism>
<dbReference type="Gene3D" id="1.10.10.1450">
    <property type="match status" value="1"/>
</dbReference>
<evidence type="ECO:0000313" key="2">
    <source>
        <dbReference type="EMBL" id="GFR10869.1"/>
    </source>
</evidence>
<name>A0A8X6LKM4_TRICU</name>
<comment type="caution">
    <text evidence="2">The sequence shown here is derived from an EMBL/GenBank/DDBJ whole genome shotgun (WGS) entry which is preliminary data.</text>
</comment>
<gene>
    <name evidence="2" type="ORF">TNCT_25751</name>
</gene>
<keyword evidence="3" id="KW-1185">Reference proteome</keyword>
<dbReference type="Proteomes" id="UP000887116">
    <property type="component" value="Unassembled WGS sequence"/>
</dbReference>
<evidence type="ECO:0000313" key="3">
    <source>
        <dbReference type="Proteomes" id="UP000887116"/>
    </source>
</evidence>
<dbReference type="Pfam" id="PF17906">
    <property type="entry name" value="HTH_48"/>
    <property type="match status" value="1"/>
</dbReference>
<dbReference type="AlphaFoldDB" id="A0A8X6LKM4"/>
<dbReference type="EMBL" id="BMAO01006722">
    <property type="protein sequence ID" value="GFR10869.1"/>
    <property type="molecule type" value="Genomic_DNA"/>
</dbReference>
<feature type="domain" description="Mos1 transposase HTH" evidence="1">
    <location>
        <begin position="57"/>
        <end position="105"/>
    </location>
</feature>
<protein>
    <recommendedName>
        <fullName evidence="1">Mos1 transposase HTH domain-containing protein</fullName>
    </recommendedName>
</protein>
<evidence type="ECO:0000259" key="1">
    <source>
        <dbReference type="Pfam" id="PF17906"/>
    </source>
</evidence>
<sequence length="145" mass="17077">MVARRFYADEVVSVVYAPLRSPGTDAGDRHWPISPRIVRPPHPPGATKKRKVIEYDKLHIRHIMTFEFKLHGNAAETNRKIYSLHPGFKSKNQVQYWFKKLREENFNVKNEPKSAWPMNVDNDYLKALIKSEFCLVRRGPDRILY</sequence>
<dbReference type="OrthoDB" id="10430668at2759"/>
<reference evidence="2" key="1">
    <citation type="submission" date="2020-07" db="EMBL/GenBank/DDBJ databases">
        <title>Multicomponent nature underlies the extraordinary mechanical properties of spider dragline silk.</title>
        <authorList>
            <person name="Kono N."/>
            <person name="Nakamura H."/>
            <person name="Mori M."/>
            <person name="Yoshida Y."/>
            <person name="Ohtoshi R."/>
            <person name="Malay A.D."/>
            <person name="Moran D.A.P."/>
            <person name="Tomita M."/>
            <person name="Numata K."/>
            <person name="Arakawa K."/>
        </authorList>
    </citation>
    <scope>NUCLEOTIDE SEQUENCE</scope>
</reference>
<dbReference type="InterPro" id="IPR041426">
    <property type="entry name" value="Mos1_HTH"/>
</dbReference>